<feature type="region of interest" description="Disordered" evidence="5">
    <location>
        <begin position="116"/>
        <end position="141"/>
    </location>
</feature>
<feature type="region of interest" description="Disordered" evidence="5">
    <location>
        <begin position="1"/>
        <end position="33"/>
    </location>
</feature>
<protein>
    <recommendedName>
        <fullName evidence="6">PHD-type domain-containing protein</fullName>
    </recommendedName>
</protein>
<evidence type="ECO:0000256" key="5">
    <source>
        <dbReference type="SAM" id="MobiDB-lite"/>
    </source>
</evidence>
<evidence type="ECO:0000259" key="6">
    <source>
        <dbReference type="PROSITE" id="PS50016"/>
    </source>
</evidence>
<accession>A0ABM1Z0Y9</accession>
<keyword evidence="1" id="KW-0479">Metal-binding</keyword>
<dbReference type="EnsemblMetazoa" id="AALFPA23_013956.R20246">
    <property type="protein sequence ID" value="AALFPA23_013956.P20246"/>
    <property type="gene ID" value="AALFPA23_013956"/>
</dbReference>
<keyword evidence="8" id="KW-1185">Reference proteome</keyword>
<dbReference type="RefSeq" id="XP_062714058.1">
    <property type="nucleotide sequence ID" value="XM_062858074.1"/>
</dbReference>
<proteinExistence type="predicted"/>
<feature type="domain" description="PHD-type" evidence="6">
    <location>
        <begin position="72"/>
        <end position="120"/>
    </location>
</feature>
<feature type="region of interest" description="Disordered" evidence="5">
    <location>
        <begin position="800"/>
        <end position="828"/>
    </location>
</feature>
<dbReference type="InterPro" id="IPR013083">
    <property type="entry name" value="Znf_RING/FYVE/PHD"/>
</dbReference>
<keyword evidence="3" id="KW-0862">Zinc</keyword>
<feature type="region of interest" description="Disordered" evidence="5">
    <location>
        <begin position="465"/>
        <end position="501"/>
    </location>
</feature>
<feature type="compositionally biased region" description="Polar residues" evidence="5">
    <location>
        <begin position="24"/>
        <end position="33"/>
    </location>
</feature>
<evidence type="ECO:0000256" key="4">
    <source>
        <dbReference type="PROSITE-ProRule" id="PRU00146"/>
    </source>
</evidence>
<dbReference type="CDD" id="cd15489">
    <property type="entry name" value="PHD_SF"/>
    <property type="match status" value="1"/>
</dbReference>
<dbReference type="Pfam" id="PF03564">
    <property type="entry name" value="DUF1759"/>
    <property type="match status" value="1"/>
</dbReference>
<name>A0ABM1Z0Y9_AEDAL</name>
<evidence type="ECO:0000313" key="8">
    <source>
        <dbReference type="Proteomes" id="UP000069940"/>
    </source>
</evidence>
<evidence type="ECO:0000313" key="7">
    <source>
        <dbReference type="EnsemblMetazoa" id="AALFPA23_013956.P20246"/>
    </source>
</evidence>
<dbReference type="InterPro" id="IPR001965">
    <property type="entry name" value="Znf_PHD"/>
</dbReference>
<dbReference type="GeneID" id="134290840"/>
<feature type="region of interest" description="Disordered" evidence="5">
    <location>
        <begin position="410"/>
        <end position="429"/>
    </location>
</feature>
<feature type="compositionally biased region" description="Low complexity" evidence="5">
    <location>
        <begin position="128"/>
        <end position="138"/>
    </location>
</feature>
<evidence type="ECO:0000256" key="2">
    <source>
        <dbReference type="ARBA" id="ARBA00022771"/>
    </source>
</evidence>
<dbReference type="InterPro" id="IPR005312">
    <property type="entry name" value="DUF1759"/>
</dbReference>
<dbReference type="Gene3D" id="3.30.40.10">
    <property type="entry name" value="Zinc/RING finger domain, C3HC4 (zinc finger)"/>
    <property type="match status" value="1"/>
</dbReference>
<feature type="compositionally biased region" description="Basic residues" evidence="5">
    <location>
        <begin position="1"/>
        <end position="13"/>
    </location>
</feature>
<organism evidence="7 8">
    <name type="scientific">Aedes albopictus</name>
    <name type="common">Asian tiger mosquito</name>
    <name type="synonym">Stegomyia albopicta</name>
    <dbReference type="NCBI Taxonomy" id="7160"/>
    <lineage>
        <taxon>Eukaryota</taxon>
        <taxon>Metazoa</taxon>
        <taxon>Ecdysozoa</taxon>
        <taxon>Arthropoda</taxon>
        <taxon>Hexapoda</taxon>
        <taxon>Insecta</taxon>
        <taxon>Pterygota</taxon>
        <taxon>Neoptera</taxon>
        <taxon>Endopterygota</taxon>
        <taxon>Diptera</taxon>
        <taxon>Nematocera</taxon>
        <taxon>Culicoidea</taxon>
        <taxon>Culicidae</taxon>
        <taxon>Culicinae</taxon>
        <taxon>Aedini</taxon>
        <taxon>Aedes</taxon>
        <taxon>Stegomyia</taxon>
    </lineage>
</organism>
<evidence type="ECO:0000256" key="1">
    <source>
        <dbReference type="ARBA" id="ARBA00022723"/>
    </source>
</evidence>
<feature type="compositionally biased region" description="Polar residues" evidence="5">
    <location>
        <begin position="490"/>
        <end position="501"/>
    </location>
</feature>
<evidence type="ECO:0000256" key="3">
    <source>
        <dbReference type="ARBA" id="ARBA00022833"/>
    </source>
</evidence>
<dbReference type="PANTHER" id="PTHR47331:SF1">
    <property type="entry name" value="GAG-LIKE PROTEIN"/>
    <property type="match status" value="1"/>
</dbReference>
<dbReference type="InterPro" id="IPR011011">
    <property type="entry name" value="Znf_FYVE_PHD"/>
</dbReference>
<dbReference type="Proteomes" id="UP000069940">
    <property type="component" value="Unassembled WGS sequence"/>
</dbReference>
<dbReference type="SMART" id="SM00249">
    <property type="entry name" value="PHD"/>
    <property type="match status" value="1"/>
</dbReference>
<dbReference type="PANTHER" id="PTHR47331">
    <property type="entry name" value="PHD-TYPE DOMAIN-CONTAINING PROTEIN"/>
    <property type="match status" value="1"/>
</dbReference>
<reference evidence="7" key="2">
    <citation type="submission" date="2025-05" db="UniProtKB">
        <authorList>
            <consortium name="EnsemblMetazoa"/>
        </authorList>
    </citation>
    <scope>IDENTIFICATION</scope>
    <source>
        <strain evidence="7">Foshan</strain>
    </source>
</reference>
<feature type="compositionally biased region" description="Basic and acidic residues" evidence="5">
    <location>
        <begin position="816"/>
        <end position="828"/>
    </location>
</feature>
<dbReference type="SUPFAM" id="SSF57903">
    <property type="entry name" value="FYVE/PHD zinc finger"/>
    <property type="match status" value="1"/>
</dbReference>
<dbReference type="InterPro" id="IPR019787">
    <property type="entry name" value="Znf_PHD-finger"/>
</dbReference>
<reference evidence="8" key="1">
    <citation type="journal article" date="2015" name="Proc. Natl. Acad. Sci. U.S.A.">
        <title>Genome sequence of the Asian Tiger mosquito, Aedes albopictus, reveals insights into its biology, genetics, and evolution.</title>
        <authorList>
            <person name="Chen X.G."/>
            <person name="Jiang X."/>
            <person name="Gu J."/>
            <person name="Xu M."/>
            <person name="Wu Y."/>
            <person name="Deng Y."/>
            <person name="Zhang C."/>
            <person name="Bonizzoni M."/>
            <person name="Dermauw W."/>
            <person name="Vontas J."/>
            <person name="Armbruster P."/>
            <person name="Huang X."/>
            <person name="Yang Y."/>
            <person name="Zhang H."/>
            <person name="He W."/>
            <person name="Peng H."/>
            <person name="Liu Y."/>
            <person name="Wu K."/>
            <person name="Chen J."/>
            <person name="Lirakis M."/>
            <person name="Topalis P."/>
            <person name="Van Leeuwen T."/>
            <person name="Hall A.B."/>
            <person name="Jiang X."/>
            <person name="Thorpe C."/>
            <person name="Mueller R.L."/>
            <person name="Sun C."/>
            <person name="Waterhouse R.M."/>
            <person name="Yan G."/>
            <person name="Tu Z.J."/>
            <person name="Fang X."/>
            <person name="James A.A."/>
        </authorList>
    </citation>
    <scope>NUCLEOTIDE SEQUENCE [LARGE SCALE GENOMIC DNA]</scope>
    <source>
        <strain evidence="8">Foshan</strain>
    </source>
</reference>
<sequence>MTRKTRSQAKAKAKASASQHRSDGGNTDPISAKSTCEATSAGIVREVENDIPQTNRTVRFVTSDAEADGGTEHVCATCGQPVDAERSLQCQNCSKFCHATCANDNIVPRDRFTCESCRPRSSAPPPTSSCGRSSTSSTRRARLARELALLEEERKLEEQARQEQLDRERLMNERAAREKIERDKQYLARKRDLLIQQDEEDDIVSIRSQRSTRSTEKRIEDWIDNQAKSTSDPGTGVVVETSKPYVPTHHTPVKSVGQQCTSTPIRDEQIINKGLFPMKREPSGFIDLISPTRTTGSITIGESDPGEVDRGNDQMDGNLISPTRISLVNLNSLHNLLGEEKPTVKHTGTIPKLASNVLLPYGQWQRDTALRRKTSELEQRHQTEIDTRRRRELDLVDEIKRLHLQKDSEAEKFRQHEADTKKKLQEFSDRHTAMELRRHEELEQRDAEIRRLKDAERRLADQLHQFSQKCHQDDRDGLSASNTRHREQQQPEQPNLGSVQQENRTGTIGFVIGPPSVSSAPPQFGKMNTSPPRYHTHDLHPPISLTLNKNHPPRSDHTLPPLINHPTISSTALPERSQRLMFPERQAVFCPSPEQLAARQVLSKELPIFTGDPLDWPLFSSSYCNSTSACGYSDAENLLRLQRALQGPAKDAVSSFLLHPSTIPQVMSTLQTLFGRPEQIVHTMIEKVRATPPPKPERLETLITFGLVVQNLCAHLKAVGLDWHLSNPSLLQELVDKLPANVKFNWALYQQQLPVVDLSAFSDYMTQVTSATSSVTLFSPHQKFAKDDRSKPKEKAYINAHTNMDPWESESVPSKPKRDELTGVRSGKAEEAKPCPACSALGHQASECSKFKELSLDARWNMVKEFKLCRRCLISHLRWPCKGEVCGVNGCQKLHHRLLHYESSMDPKQTERNTNATVTIHQKPTVSILFRVLPVTLYGKYGKVNTLAFLDDGSSVTLIERTIADTLGLEGRTESLCIQWTSGINKKISDAQMVQMEISALGGKHLFVGCTVRTLNCKLC</sequence>
<keyword evidence="2 4" id="KW-0863">Zinc-finger</keyword>
<dbReference type="PROSITE" id="PS50016">
    <property type="entry name" value="ZF_PHD_2"/>
    <property type="match status" value="1"/>
</dbReference>